<protein>
    <submittedName>
        <fullName evidence="2">Uncharacterized protein</fullName>
    </submittedName>
</protein>
<feature type="region of interest" description="Disordered" evidence="1">
    <location>
        <begin position="144"/>
        <end position="178"/>
    </location>
</feature>
<organism evidence="2 3">
    <name type="scientific">Ditylenchus destructor</name>
    <dbReference type="NCBI Taxonomy" id="166010"/>
    <lineage>
        <taxon>Eukaryota</taxon>
        <taxon>Metazoa</taxon>
        <taxon>Ecdysozoa</taxon>
        <taxon>Nematoda</taxon>
        <taxon>Chromadorea</taxon>
        <taxon>Rhabditida</taxon>
        <taxon>Tylenchina</taxon>
        <taxon>Tylenchomorpha</taxon>
        <taxon>Sphaerularioidea</taxon>
        <taxon>Anguinidae</taxon>
        <taxon>Anguininae</taxon>
        <taxon>Ditylenchus</taxon>
    </lineage>
</organism>
<evidence type="ECO:0000256" key="1">
    <source>
        <dbReference type="SAM" id="MobiDB-lite"/>
    </source>
</evidence>
<evidence type="ECO:0000313" key="3">
    <source>
        <dbReference type="Proteomes" id="UP001201812"/>
    </source>
</evidence>
<reference evidence="2" key="1">
    <citation type="submission" date="2022-01" db="EMBL/GenBank/DDBJ databases">
        <title>Genome Sequence Resource for Two Populations of Ditylenchus destructor, the Migratory Endoparasitic Phytonematode.</title>
        <authorList>
            <person name="Zhang H."/>
            <person name="Lin R."/>
            <person name="Xie B."/>
        </authorList>
    </citation>
    <scope>NUCLEOTIDE SEQUENCE</scope>
    <source>
        <strain evidence="2">BazhouSP</strain>
    </source>
</reference>
<name>A0AAD4NC10_9BILA</name>
<sequence>MYPQWAVKPSTISSIYFACLSIVFTISLSSCTDPTQYCENYSVCLQKLEAKQRECLKFPEFEPSLARNTASSNQTECNKKKRRQVSRDLAQLHLRRTEIVRDCVAKNVNRGESILNPNKEKKCLKTAEKLSTISEIMQVTTKKPLRKNGQKGKVGSAVDISRSPKRHSKRKEATKQNAKMCRRAKKTLNRKCHQLAKCCSIAKECTTLAEAIDDQLRSLKAESKSSNCRST</sequence>
<feature type="compositionally biased region" description="Basic residues" evidence="1">
    <location>
        <begin position="163"/>
        <end position="172"/>
    </location>
</feature>
<keyword evidence="3" id="KW-1185">Reference proteome</keyword>
<proteinExistence type="predicted"/>
<dbReference type="EMBL" id="JAKKPZ010000006">
    <property type="protein sequence ID" value="KAI1719940.1"/>
    <property type="molecule type" value="Genomic_DNA"/>
</dbReference>
<dbReference type="Proteomes" id="UP001201812">
    <property type="component" value="Unassembled WGS sequence"/>
</dbReference>
<gene>
    <name evidence="2" type="ORF">DdX_05302</name>
</gene>
<accession>A0AAD4NC10</accession>
<evidence type="ECO:0000313" key="2">
    <source>
        <dbReference type="EMBL" id="KAI1719940.1"/>
    </source>
</evidence>
<comment type="caution">
    <text evidence="2">The sequence shown here is derived from an EMBL/GenBank/DDBJ whole genome shotgun (WGS) entry which is preliminary data.</text>
</comment>
<dbReference type="AlphaFoldDB" id="A0AAD4NC10"/>